<keyword evidence="6" id="KW-1185">Reference proteome</keyword>
<evidence type="ECO:0000313" key="5">
    <source>
        <dbReference type="EMBL" id="OJT15499.1"/>
    </source>
</evidence>
<proteinExistence type="inferred from homology"/>
<evidence type="ECO:0000259" key="4">
    <source>
        <dbReference type="Pfam" id="PF00775"/>
    </source>
</evidence>
<sequence>MPQVSTIADWAPLVGVSFFTRLFSALRSTWVMVVVDNPLSWKLGFRGQNEQDDVEGPFYIAGPPSRQIDDGKAVLASPEHLKKYGPFLFVFDVKDAKGDPIPHATLDWWQADCDGGYYFASWTLRGKVTTDAHGRAEVLSIRPGDYGPPFMGGRLGKRSGHVHVNVEGVPGKHRGLTTQVYVCPNNRTAHMLEDLANYARPARPGNMATCWSLPAANAGEKYWDFPELPAEDVERASRIAWWNAKLKERGIDREIVAVGQQELKLTTF</sequence>
<dbReference type="GO" id="GO:0016702">
    <property type="term" value="F:oxidoreductase activity, acting on single donors with incorporation of molecular oxygen, incorporation of two atoms of oxygen"/>
    <property type="evidence" value="ECO:0007669"/>
    <property type="project" value="InterPro"/>
</dbReference>
<evidence type="ECO:0000256" key="3">
    <source>
        <dbReference type="ARBA" id="ARBA00023002"/>
    </source>
</evidence>
<comment type="caution">
    <text evidence="5">The sequence shown here is derived from an EMBL/GenBank/DDBJ whole genome shotgun (WGS) entry which is preliminary data.</text>
</comment>
<dbReference type="PANTHER" id="PTHR33711">
    <property type="entry name" value="DIOXYGENASE, PUTATIVE (AFU_ORTHOLOGUE AFUA_2G02910)-RELATED"/>
    <property type="match status" value="1"/>
</dbReference>
<dbReference type="InterPro" id="IPR050770">
    <property type="entry name" value="Intradiol_RC_Dioxygenase"/>
</dbReference>
<dbReference type="EMBL" id="MNAD01000155">
    <property type="protein sequence ID" value="OJT15499.1"/>
    <property type="molecule type" value="Genomic_DNA"/>
</dbReference>
<dbReference type="GO" id="GO:0008199">
    <property type="term" value="F:ferric iron binding"/>
    <property type="evidence" value="ECO:0007669"/>
    <property type="project" value="InterPro"/>
</dbReference>
<dbReference type="Proteomes" id="UP000184267">
    <property type="component" value="Unassembled WGS sequence"/>
</dbReference>
<name>A0A1M2W6M9_TRAPU</name>
<dbReference type="AlphaFoldDB" id="A0A1M2W6M9"/>
<dbReference type="OMA" id="ACAQTEL"/>
<dbReference type="PANTHER" id="PTHR33711:SF10">
    <property type="entry name" value="INTRADIOL RING-CLEAVAGE DIOXYGENASES DOMAIN-CONTAINING PROTEIN"/>
    <property type="match status" value="1"/>
</dbReference>
<dbReference type="SUPFAM" id="SSF49482">
    <property type="entry name" value="Aromatic compound dioxygenase"/>
    <property type="match status" value="1"/>
</dbReference>
<dbReference type="InterPro" id="IPR000627">
    <property type="entry name" value="Intradiol_dOase_C"/>
</dbReference>
<accession>A0A1M2W6M9</accession>
<keyword evidence="2 5" id="KW-0223">Dioxygenase</keyword>
<dbReference type="InterPro" id="IPR015889">
    <property type="entry name" value="Intradiol_dOase_core"/>
</dbReference>
<evidence type="ECO:0000256" key="2">
    <source>
        <dbReference type="ARBA" id="ARBA00022964"/>
    </source>
</evidence>
<protein>
    <submittedName>
        <fullName evidence="5">Catechol 1,2-dioxygenase</fullName>
    </submittedName>
</protein>
<dbReference type="Pfam" id="PF00775">
    <property type="entry name" value="Dioxygenase_C"/>
    <property type="match status" value="1"/>
</dbReference>
<evidence type="ECO:0000256" key="1">
    <source>
        <dbReference type="ARBA" id="ARBA00007825"/>
    </source>
</evidence>
<dbReference type="Gene3D" id="2.60.130.10">
    <property type="entry name" value="Aromatic compound dioxygenase"/>
    <property type="match status" value="1"/>
</dbReference>
<reference evidence="5 6" key="1">
    <citation type="submission" date="2016-10" db="EMBL/GenBank/DDBJ databases">
        <title>Genome sequence of the basidiomycete white-rot fungus Trametes pubescens.</title>
        <authorList>
            <person name="Makela M.R."/>
            <person name="Granchi Z."/>
            <person name="Peng M."/>
            <person name="De Vries R.P."/>
            <person name="Grigoriev I."/>
            <person name="Riley R."/>
            <person name="Hilden K."/>
        </authorList>
    </citation>
    <scope>NUCLEOTIDE SEQUENCE [LARGE SCALE GENOMIC DNA]</scope>
    <source>
        <strain evidence="5 6">FBCC735</strain>
    </source>
</reference>
<dbReference type="OrthoDB" id="121380at2759"/>
<gene>
    <name evidence="5" type="ORF">TRAPUB_7370</name>
</gene>
<comment type="similarity">
    <text evidence="1">Belongs to the intradiol ring-cleavage dioxygenase family.</text>
</comment>
<organism evidence="5 6">
    <name type="scientific">Trametes pubescens</name>
    <name type="common">White-rot fungus</name>
    <dbReference type="NCBI Taxonomy" id="154538"/>
    <lineage>
        <taxon>Eukaryota</taxon>
        <taxon>Fungi</taxon>
        <taxon>Dikarya</taxon>
        <taxon>Basidiomycota</taxon>
        <taxon>Agaricomycotina</taxon>
        <taxon>Agaricomycetes</taxon>
        <taxon>Polyporales</taxon>
        <taxon>Polyporaceae</taxon>
        <taxon>Trametes</taxon>
    </lineage>
</organism>
<feature type="domain" description="Intradiol ring-cleavage dioxygenases" evidence="4">
    <location>
        <begin position="55"/>
        <end position="198"/>
    </location>
</feature>
<evidence type="ECO:0000313" key="6">
    <source>
        <dbReference type="Proteomes" id="UP000184267"/>
    </source>
</evidence>
<keyword evidence="3" id="KW-0560">Oxidoreductase</keyword>